<evidence type="ECO:0008006" key="2">
    <source>
        <dbReference type="Google" id="ProtNLM"/>
    </source>
</evidence>
<evidence type="ECO:0000313" key="1">
    <source>
        <dbReference type="EMBL" id="SVA52984.1"/>
    </source>
</evidence>
<sequence>MLLSILVVSLAVIAAEVQQPNEQFVDADGNGALTEAELTASADRAADQLPNFAI</sequence>
<feature type="non-terminal residue" evidence="1">
    <location>
        <position position="54"/>
    </location>
</feature>
<dbReference type="AlphaFoldDB" id="A0A381WKE3"/>
<gene>
    <name evidence="1" type="ORF">METZ01_LOCUS105838</name>
</gene>
<reference evidence="1" key="1">
    <citation type="submission" date="2018-05" db="EMBL/GenBank/DDBJ databases">
        <authorList>
            <person name="Lanie J.A."/>
            <person name="Ng W.-L."/>
            <person name="Kazmierczak K.M."/>
            <person name="Andrzejewski T.M."/>
            <person name="Davidsen T.M."/>
            <person name="Wayne K.J."/>
            <person name="Tettelin H."/>
            <person name="Glass J.I."/>
            <person name="Rusch D."/>
            <person name="Podicherti R."/>
            <person name="Tsui H.-C.T."/>
            <person name="Winkler M.E."/>
        </authorList>
    </citation>
    <scope>NUCLEOTIDE SEQUENCE</scope>
</reference>
<organism evidence="1">
    <name type="scientific">marine metagenome</name>
    <dbReference type="NCBI Taxonomy" id="408172"/>
    <lineage>
        <taxon>unclassified sequences</taxon>
        <taxon>metagenomes</taxon>
        <taxon>ecological metagenomes</taxon>
    </lineage>
</organism>
<protein>
    <recommendedName>
        <fullName evidence="2">EF-hand domain-containing protein</fullName>
    </recommendedName>
</protein>
<proteinExistence type="predicted"/>
<dbReference type="InterPro" id="IPR018247">
    <property type="entry name" value="EF_Hand_1_Ca_BS"/>
</dbReference>
<dbReference type="PROSITE" id="PS00018">
    <property type="entry name" value="EF_HAND_1"/>
    <property type="match status" value="1"/>
</dbReference>
<name>A0A381WKE3_9ZZZZ</name>
<accession>A0A381WKE3</accession>
<dbReference type="EMBL" id="UINC01012087">
    <property type="protein sequence ID" value="SVA52984.1"/>
    <property type="molecule type" value="Genomic_DNA"/>
</dbReference>